<feature type="compositionally biased region" description="Acidic residues" evidence="1">
    <location>
        <begin position="199"/>
        <end position="222"/>
    </location>
</feature>
<organism evidence="2 3">
    <name type="scientific">Seiridium unicorne</name>
    <dbReference type="NCBI Taxonomy" id="138068"/>
    <lineage>
        <taxon>Eukaryota</taxon>
        <taxon>Fungi</taxon>
        <taxon>Dikarya</taxon>
        <taxon>Ascomycota</taxon>
        <taxon>Pezizomycotina</taxon>
        <taxon>Sordariomycetes</taxon>
        <taxon>Xylariomycetidae</taxon>
        <taxon>Amphisphaeriales</taxon>
        <taxon>Sporocadaceae</taxon>
        <taxon>Seiridium</taxon>
    </lineage>
</organism>
<dbReference type="Proteomes" id="UP001408356">
    <property type="component" value="Unassembled WGS sequence"/>
</dbReference>
<feature type="compositionally biased region" description="Polar residues" evidence="1">
    <location>
        <begin position="37"/>
        <end position="54"/>
    </location>
</feature>
<comment type="caution">
    <text evidence="2">The sequence shown here is derived from an EMBL/GenBank/DDBJ whole genome shotgun (WGS) entry which is preliminary data.</text>
</comment>
<evidence type="ECO:0000313" key="2">
    <source>
        <dbReference type="EMBL" id="KAK9412909.1"/>
    </source>
</evidence>
<proteinExistence type="predicted"/>
<sequence length="235" mass="25870">MGILDLFMRKTRSKAKQPNDANDKSAIDPSGSIPAPNVTSPLTKSHGSTPASHTITDRGFIGGHKLTQQRHQQCQRSPKPGHDRGSSSSPPDEDIATISGKYTRLPDDSTNSPSSASTDPYLQAEPQSSADVSEQEQTNGTSSAVLCESPQSMEEMSFPLPPRLRRSAMLRQRKAFYHHPGSTLEAQVMDVIRWPLLGSEDDEEEYSDVDDYINEEEDDEDPPWPPAPSSLHVHH</sequence>
<protein>
    <submittedName>
        <fullName evidence="2">Uncharacterized protein</fullName>
    </submittedName>
</protein>
<name>A0ABR2UE72_9PEZI</name>
<feature type="region of interest" description="Disordered" evidence="1">
    <location>
        <begin position="1"/>
        <end position="160"/>
    </location>
</feature>
<reference evidence="2 3" key="1">
    <citation type="journal article" date="2024" name="J. Plant Pathol.">
        <title>Sequence and assembly of the genome of Seiridium unicorne, isolate CBS 538.82, causal agent of cypress canker disease.</title>
        <authorList>
            <person name="Scali E."/>
            <person name="Rocca G.D."/>
            <person name="Danti R."/>
            <person name="Garbelotto M."/>
            <person name="Barberini S."/>
            <person name="Baroncelli R."/>
            <person name="Emiliani G."/>
        </authorList>
    </citation>
    <scope>NUCLEOTIDE SEQUENCE [LARGE SCALE GENOMIC DNA]</scope>
    <source>
        <strain evidence="2 3">BM-138-508</strain>
    </source>
</reference>
<evidence type="ECO:0000256" key="1">
    <source>
        <dbReference type="SAM" id="MobiDB-lite"/>
    </source>
</evidence>
<keyword evidence="3" id="KW-1185">Reference proteome</keyword>
<feature type="region of interest" description="Disordered" evidence="1">
    <location>
        <begin position="197"/>
        <end position="235"/>
    </location>
</feature>
<dbReference type="EMBL" id="JARVKF010000446">
    <property type="protein sequence ID" value="KAK9412909.1"/>
    <property type="molecule type" value="Genomic_DNA"/>
</dbReference>
<gene>
    <name evidence="2" type="ORF">SUNI508_12214</name>
</gene>
<accession>A0ABR2UE72</accession>
<evidence type="ECO:0000313" key="3">
    <source>
        <dbReference type="Proteomes" id="UP001408356"/>
    </source>
</evidence>
<feature type="compositionally biased region" description="Polar residues" evidence="1">
    <location>
        <begin position="108"/>
        <end position="154"/>
    </location>
</feature>